<dbReference type="Pfam" id="PF00069">
    <property type="entry name" value="Pkinase"/>
    <property type="match status" value="2"/>
</dbReference>
<evidence type="ECO:0000313" key="10">
    <source>
        <dbReference type="Proteomes" id="UP001138500"/>
    </source>
</evidence>
<keyword evidence="9" id="KW-0418">Kinase</keyword>
<proteinExistence type="predicted"/>
<evidence type="ECO:0000313" key="9">
    <source>
        <dbReference type="EMBL" id="KAH9822018.1"/>
    </source>
</evidence>
<keyword evidence="4" id="KW-0378">Hydrolase</keyword>
<dbReference type="GO" id="GO:0006508">
    <property type="term" value="P:proteolysis"/>
    <property type="evidence" value="ECO:0007669"/>
    <property type="project" value="UniProtKB-KW"/>
</dbReference>
<reference evidence="9 10" key="2">
    <citation type="journal article" date="2021" name="Curr. Genet.">
        <title>Genetic response to nitrogen starvation in the aggressive Eucalyptus foliar pathogen Teratosphaeria destructans.</title>
        <authorList>
            <person name="Havenga M."/>
            <person name="Wingfield B.D."/>
            <person name="Wingfield M.J."/>
            <person name="Dreyer L.L."/>
            <person name="Roets F."/>
            <person name="Aylward J."/>
        </authorList>
    </citation>
    <scope>NUCLEOTIDE SEQUENCE [LARGE SCALE GENOMIC DNA]</scope>
    <source>
        <strain evidence="9">CMW44962</strain>
    </source>
</reference>
<dbReference type="SUPFAM" id="SSF55486">
    <property type="entry name" value="Metalloproteases ('zincins'), catalytic domain"/>
    <property type="match status" value="1"/>
</dbReference>
<dbReference type="PANTHER" id="PTHR15910">
    <property type="entry name" value="ARCHAEMETZINCIN"/>
    <property type="match status" value="1"/>
</dbReference>
<evidence type="ECO:0000256" key="3">
    <source>
        <dbReference type="ARBA" id="ARBA00022723"/>
    </source>
</evidence>
<feature type="region of interest" description="Disordered" evidence="7">
    <location>
        <begin position="474"/>
        <end position="547"/>
    </location>
</feature>
<evidence type="ECO:0000259" key="8">
    <source>
        <dbReference type="PROSITE" id="PS50011"/>
    </source>
</evidence>
<dbReference type="InterPro" id="IPR024079">
    <property type="entry name" value="MetalloPept_cat_dom_sf"/>
</dbReference>
<evidence type="ECO:0000256" key="1">
    <source>
        <dbReference type="ARBA" id="ARBA00001947"/>
    </source>
</evidence>
<comment type="caution">
    <text evidence="9">The sequence shown here is derived from an EMBL/GenBank/DDBJ whole genome shotgun (WGS) entry which is preliminary data.</text>
</comment>
<dbReference type="Pfam" id="PF07998">
    <property type="entry name" value="Peptidase_M54"/>
    <property type="match status" value="1"/>
</dbReference>
<keyword evidence="2" id="KW-0645">Protease</keyword>
<comment type="cofactor">
    <cofactor evidence="1">
        <name>Zn(2+)</name>
        <dbReference type="ChEBI" id="CHEBI:29105"/>
    </cofactor>
</comment>
<dbReference type="Gene3D" id="3.40.390.10">
    <property type="entry name" value="Collagenase (Catalytic Domain)"/>
    <property type="match status" value="1"/>
</dbReference>
<dbReference type="GO" id="GO:0046872">
    <property type="term" value="F:metal ion binding"/>
    <property type="evidence" value="ECO:0007669"/>
    <property type="project" value="UniProtKB-KW"/>
</dbReference>
<dbReference type="InterPro" id="IPR012962">
    <property type="entry name" value="Pept_M54_archaemetzincn"/>
</dbReference>
<feature type="compositionally biased region" description="Polar residues" evidence="7">
    <location>
        <begin position="487"/>
        <end position="507"/>
    </location>
</feature>
<dbReference type="Proteomes" id="UP001138500">
    <property type="component" value="Unassembled WGS sequence"/>
</dbReference>
<accession>A0A9W7SL77</accession>
<dbReference type="SMART" id="SM00220">
    <property type="entry name" value="S_TKc"/>
    <property type="match status" value="1"/>
</dbReference>
<evidence type="ECO:0000256" key="6">
    <source>
        <dbReference type="ARBA" id="ARBA00023049"/>
    </source>
</evidence>
<dbReference type="PANTHER" id="PTHR15910:SF1">
    <property type="entry name" value="ARCHAEMETZINCIN-2"/>
    <property type="match status" value="1"/>
</dbReference>
<sequence length="884" mass="100268">MGKSALASQSSDKILLTAGRRAACSFKPSSCAKHLSHVRRGWTTAPRAVERVDHSRCSTIASHPSFERIDPTYLVEEETVRGYRPQHYYPVRLGEILHDRYKIIGKLGFGSASTVWLCRDLKREHDYVAVKVYINSSKYQRELPIYEEINDLKTTHQGQNYVRKMYESFDLEGPHGKHFCLVHQPLGISLGELKDVTPDGLFSAELTQQTMRCILSGLQFLHKDVRVIHTDLQPSNMLLGIHDNAALADFERYEEQYPCPRKELDDRVIYLSRPMPLTKGEPRITDLSEARFGDRAHTDRVMPNVYRAPEVILGLPWSYPVDVWGFGMVLWDLFQPSRLFDSRNSDGRYSEAHHLAQMIAIMGPPPLSFLQRCGPKAEQYWDKDGTWNNAAPVPDTNLEQMDQRLEGEEKARFLEFMRKMLRWDPEERHDCDALYWDEWLLADLIESGEVVREGQNESHSKLLFDVSSHGHEVGYQQPSERKRLAATQPSGRSPRISSKQSLASDASTFPAPLALPGDELSFDPTYPPQSFRSWSREKNRNSVTRQRNTIYVASPPEIANSAGFLRQWTRPHVEQEAQRPDLSDVVAYLQAFYHGMQVKLLRGTTLRFSAWDDREKATKSKSDQPAPTVGLETDSECIRISTRRYDDIYSGQLNLDDLLDVAIEILPPDAYALLMLVDHDLYEDDEDDFCCGRAYGGSRVAVVSSARYNPVLDPQHGIDRQHAWPASHCKRYIEQQCNSTRSKKPRTGIKQGQVQDSTTAMYAALAAHKACPPPDPGSATWNEYQKTLWLNRICKTACHELGHCLGIDHCAYYTCVMQGTASLPEDARQPPCLCSVDTAKVLRATGAEEVGRNEALMAYCERFPGDGSFAGFGAWMRVRNGKKA</sequence>
<evidence type="ECO:0000256" key="5">
    <source>
        <dbReference type="ARBA" id="ARBA00022833"/>
    </source>
</evidence>
<dbReference type="GO" id="GO:0004672">
    <property type="term" value="F:protein kinase activity"/>
    <property type="evidence" value="ECO:0007669"/>
    <property type="project" value="InterPro"/>
</dbReference>
<protein>
    <submittedName>
        <fullName evidence="9">Protein kinase</fullName>
    </submittedName>
</protein>
<keyword evidence="9" id="KW-0808">Transferase</keyword>
<evidence type="ECO:0000256" key="2">
    <source>
        <dbReference type="ARBA" id="ARBA00022670"/>
    </source>
</evidence>
<dbReference type="CDD" id="cd11375">
    <property type="entry name" value="Peptidase_M54"/>
    <property type="match status" value="1"/>
</dbReference>
<organism evidence="9 10">
    <name type="scientific">Teratosphaeria destructans</name>
    <dbReference type="NCBI Taxonomy" id="418781"/>
    <lineage>
        <taxon>Eukaryota</taxon>
        <taxon>Fungi</taxon>
        <taxon>Dikarya</taxon>
        <taxon>Ascomycota</taxon>
        <taxon>Pezizomycotina</taxon>
        <taxon>Dothideomycetes</taxon>
        <taxon>Dothideomycetidae</taxon>
        <taxon>Mycosphaerellales</taxon>
        <taxon>Teratosphaeriaceae</taxon>
        <taxon>Teratosphaeria</taxon>
    </lineage>
</organism>
<keyword evidence="6" id="KW-0482">Metalloprotease</keyword>
<dbReference type="Gene3D" id="1.10.510.10">
    <property type="entry name" value="Transferase(Phosphotransferase) domain 1"/>
    <property type="match status" value="1"/>
</dbReference>
<dbReference type="GO" id="GO:0005524">
    <property type="term" value="F:ATP binding"/>
    <property type="evidence" value="ECO:0007669"/>
    <property type="project" value="InterPro"/>
</dbReference>
<keyword evidence="3" id="KW-0479">Metal-binding</keyword>
<evidence type="ECO:0000256" key="7">
    <source>
        <dbReference type="SAM" id="MobiDB-lite"/>
    </source>
</evidence>
<name>A0A9W7SL77_9PEZI</name>
<dbReference type="InterPro" id="IPR000719">
    <property type="entry name" value="Prot_kinase_dom"/>
</dbReference>
<evidence type="ECO:0000256" key="4">
    <source>
        <dbReference type="ARBA" id="ARBA00022801"/>
    </source>
</evidence>
<gene>
    <name evidence="9" type="ORF">Tdes44962_MAKER04809</name>
</gene>
<dbReference type="SUPFAM" id="SSF56112">
    <property type="entry name" value="Protein kinase-like (PK-like)"/>
    <property type="match status" value="1"/>
</dbReference>
<keyword evidence="5" id="KW-0862">Zinc</keyword>
<feature type="domain" description="Protein kinase" evidence="8">
    <location>
        <begin position="101"/>
        <end position="440"/>
    </location>
</feature>
<dbReference type="InterPro" id="IPR011009">
    <property type="entry name" value="Kinase-like_dom_sf"/>
</dbReference>
<dbReference type="PROSITE" id="PS50011">
    <property type="entry name" value="PROTEIN_KINASE_DOM"/>
    <property type="match status" value="1"/>
</dbReference>
<dbReference type="Gene3D" id="3.30.200.20">
    <property type="entry name" value="Phosphorylase Kinase, domain 1"/>
    <property type="match status" value="1"/>
</dbReference>
<dbReference type="EMBL" id="RIBY02002234">
    <property type="protein sequence ID" value="KAH9822018.1"/>
    <property type="molecule type" value="Genomic_DNA"/>
</dbReference>
<keyword evidence="10" id="KW-1185">Reference proteome</keyword>
<reference evidence="9 10" key="1">
    <citation type="journal article" date="2018" name="IMA Fungus">
        <title>IMA Genome-F 10: Nine draft genome sequences of Claviceps purpurea s.lat., including C. arundinis, C. humidiphila, and C. cf. spartinae, pseudomolecules for the pitch canker pathogen Fusarium circinatum, draft genome of Davidsoniella eucalypti, Grosmannia galeiformis, Quambalaria eucalypti, and Teratosphaeria destructans.</title>
        <authorList>
            <person name="Wingfield B.D."/>
            <person name="Liu M."/>
            <person name="Nguyen H.D."/>
            <person name="Lane F.A."/>
            <person name="Morgan S.W."/>
            <person name="De Vos L."/>
            <person name="Wilken P.M."/>
            <person name="Duong T.A."/>
            <person name="Aylward J."/>
            <person name="Coetzee M.P."/>
            <person name="Dadej K."/>
            <person name="De Beer Z.W."/>
            <person name="Findlay W."/>
            <person name="Havenga M."/>
            <person name="Kolarik M."/>
            <person name="Menzies J.G."/>
            <person name="Naidoo K."/>
            <person name="Pochopski O."/>
            <person name="Shoukouhi P."/>
            <person name="Santana Q.C."/>
            <person name="Seifert K.A."/>
            <person name="Soal N."/>
            <person name="Steenkamp E.T."/>
            <person name="Tatham C.T."/>
            <person name="van der Nest M.A."/>
            <person name="Wingfield M.J."/>
        </authorList>
    </citation>
    <scope>NUCLEOTIDE SEQUENCE [LARGE SCALE GENOMIC DNA]</scope>
    <source>
        <strain evidence="9">CMW44962</strain>
    </source>
</reference>
<dbReference type="GO" id="GO:0008237">
    <property type="term" value="F:metallopeptidase activity"/>
    <property type="evidence" value="ECO:0007669"/>
    <property type="project" value="UniProtKB-KW"/>
</dbReference>
<dbReference type="AlphaFoldDB" id="A0A9W7SL77"/>
<dbReference type="OrthoDB" id="5979581at2759"/>